<feature type="repeat" description="TPR" evidence="1">
    <location>
        <begin position="57"/>
        <end position="90"/>
    </location>
</feature>
<dbReference type="InterPro" id="IPR011990">
    <property type="entry name" value="TPR-like_helical_dom_sf"/>
</dbReference>
<evidence type="ECO:0000256" key="1">
    <source>
        <dbReference type="PROSITE-ProRule" id="PRU00339"/>
    </source>
</evidence>
<feature type="signal peptide" evidence="3">
    <location>
        <begin position="1"/>
        <end position="21"/>
    </location>
</feature>
<dbReference type="Gene3D" id="1.25.40.10">
    <property type="entry name" value="Tetratricopeptide repeat domain"/>
    <property type="match status" value="1"/>
</dbReference>
<organism evidence="4 5">
    <name type="scientific">Chondromyces crocatus</name>
    <dbReference type="NCBI Taxonomy" id="52"/>
    <lineage>
        <taxon>Bacteria</taxon>
        <taxon>Pseudomonadati</taxon>
        <taxon>Myxococcota</taxon>
        <taxon>Polyangia</taxon>
        <taxon>Polyangiales</taxon>
        <taxon>Polyangiaceae</taxon>
        <taxon>Chondromyces</taxon>
    </lineage>
</organism>
<sequence length="217" mass="24055">MRARVFPVFLALASMVAPALAQQPPTPPPSAPSKPAAARKPGEPRRDPAGQTGISPYMELIVKGQAAFVARDIPGAVTAFQDAIKLDPNNMLGFYRLGEAMLESGKPEESDSAWTTALGKKGGADLHAKVLFCLADLRERQRNWPAAKEAWTAYTTFLTNNPKAHGYPATAEERQKRIDQRIKDEKDYAAVRERIKQREEERTKEAEENAKKDTKNR</sequence>
<dbReference type="Pfam" id="PF13431">
    <property type="entry name" value="TPR_17"/>
    <property type="match status" value="1"/>
</dbReference>
<reference evidence="4 5" key="1">
    <citation type="submission" date="2015-07" db="EMBL/GenBank/DDBJ databases">
        <title>Genome analysis of myxobacterium Chondromyces crocatus Cm c5 reveals a high potential for natural compound synthesis and the genetic basis for the loss of fruiting body formation.</title>
        <authorList>
            <person name="Zaburannyi N."/>
            <person name="Bunk B."/>
            <person name="Maier J."/>
            <person name="Overmann J."/>
            <person name="Mueller R."/>
        </authorList>
    </citation>
    <scope>NUCLEOTIDE SEQUENCE [LARGE SCALE GENOMIC DNA]</scope>
    <source>
        <strain evidence="4 5">Cm c5</strain>
    </source>
</reference>
<dbReference type="OrthoDB" id="5515929at2"/>
<dbReference type="PROSITE" id="PS50005">
    <property type="entry name" value="TPR"/>
    <property type="match status" value="1"/>
</dbReference>
<evidence type="ECO:0000256" key="3">
    <source>
        <dbReference type="SAM" id="SignalP"/>
    </source>
</evidence>
<dbReference type="AlphaFoldDB" id="A0A0K1ETS2"/>
<protein>
    <submittedName>
        <fullName evidence="4">Uncharacterized protein</fullName>
    </submittedName>
</protein>
<dbReference type="EMBL" id="CP012159">
    <property type="protein sequence ID" value="AKT44047.1"/>
    <property type="molecule type" value="Genomic_DNA"/>
</dbReference>
<keyword evidence="5" id="KW-1185">Reference proteome</keyword>
<feature type="chain" id="PRO_5005460004" evidence="3">
    <location>
        <begin position="22"/>
        <end position="217"/>
    </location>
</feature>
<dbReference type="RefSeq" id="WP_050435440.1">
    <property type="nucleotide sequence ID" value="NZ_CP012159.1"/>
</dbReference>
<accession>A0A0K1ETS2</accession>
<gene>
    <name evidence="4" type="ORF">CMC5_082850</name>
</gene>
<dbReference type="SUPFAM" id="SSF48452">
    <property type="entry name" value="TPR-like"/>
    <property type="match status" value="1"/>
</dbReference>
<dbReference type="STRING" id="52.CMC5_082850"/>
<evidence type="ECO:0000313" key="4">
    <source>
        <dbReference type="EMBL" id="AKT44047.1"/>
    </source>
</evidence>
<dbReference type="Proteomes" id="UP000067626">
    <property type="component" value="Chromosome"/>
</dbReference>
<feature type="compositionally biased region" description="Basic and acidic residues" evidence="2">
    <location>
        <begin position="171"/>
        <end position="217"/>
    </location>
</feature>
<feature type="region of interest" description="Disordered" evidence="2">
    <location>
        <begin position="162"/>
        <end position="217"/>
    </location>
</feature>
<evidence type="ECO:0000313" key="5">
    <source>
        <dbReference type="Proteomes" id="UP000067626"/>
    </source>
</evidence>
<keyword evidence="3" id="KW-0732">Signal</keyword>
<name>A0A0K1ETS2_CHOCO</name>
<proteinExistence type="predicted"/>
<dbReference type="KEGG" id="ccro:CMC5_082850"/>
<evidence type="ECO:0000256" key="2">
    <source>
        <dbReference type="SAM" id="MobiDB-lite"/>
    </source>
</evidence>
<keyword evidence="1" id="KW-0802">TPR repeat</keyword>
<dbReference type="InterPro" id="IPR019734">
    <property type="entry name" value="TPR_rpt"/>
</dbReference>
<feature type="region of interest" description="Disordered" evidence="2">
    <location>
        <begin position="20"/>
        <end position="54"/>
    </location>
</feature>